<organism evidence="1 2">
    <name type="scientific">Porphyromonas levii</name>
    <dbReference type="NCBI Taxonomy" id="28114"/>
    <lineage>
        <taxon>Bacteria</taxon>
        <taxon>Pseudomonadati</taxon>
        <taxon>Bacteroidota</taxon>
        <taxon>Bacteroidia</taxon>
        <taxon>Bacteroidales</taxon>
        <taxon>Porphyromonadaceae</taxon>
        <taxon>Porphyromonas</taxon>
    </lineage>
</organism>
<evidence type="ECO:0000313" key="1">
    <source>
        <dbReference type="EMBL" id="TFH94473.1"/>
    </source>
</evidence>
<dbReference type="RefSeq" id="WP_134849979.1">
    <property type="nucleotide sequence ID" value="NZ_CP197400.1"/>
</dbReference>
<keyword evidence="2" id="KW-1185">Reference proteome</keyword>
<protein>
    <submittedName>
        <fullName evidence="1">Uncharacterized protein</fullName>
    </submittedName>
</protein>
<reference evidence="1 2" key="1">
    <citation type="submission" date="2019-03" db="EMBL/GenBank/DDBJ databases">
        <title>Porphyromonas levii Isolated from the Uterus of Dairy Cows.</title>
        <authorList>
            <person name="Francis A.M."/>
        </authorList>
    </citation>
    <scope>NUCLEOTIDE SEQUENCE [LARGE SCALE GENOMIC DNA]</scope>
    <source>
        <strain evidence="1 2">AF5678</strain>
    </source>
</reference>
<dbReference type="AlphaFoldDB" id="A0A4Y8WNK1"/>
<dbReference type="STRING" id="1122973.GCA_000379925_00359"/>
<gene>
    <name evidence="1" type="ORF">E4P47_07340</name>
</gene>
<evidence type="ECO:0000313" key="2">
    <source>
        <dbReference type="Proteomes" id="UP000297225"/>
    </source>
</evidence>
<proteinExistence type="predicted"/>
<comment type="caution">
    <text evidence="1">The sequence shown here is derived from an EMBL/GenBank/DDBJ whole genome shotgun (WGS) entry which is preliminary data.</text>
</comment>
<dbReference type="EMBL" id="SPNC01000118">
    <property type="protein sequence ID" value="TFH94473.1"/>
    <property type="molecule type" value="Genomic_DNA"/>
</dbReference>
<sequence>MDAKRILDLAKTMSRYDEVTGEREYIRMIKYIDIEKLNMLSKEMLDLIKSKASVFDVSSSSGECKPMLMIKHAELEKLLVPKS</sequence>
<accession>A0A4Y8WNK1</accession>
<dbReference type="Proteomes" id="UP000297225">
    <property type="component" value="Unassembled WGS sequence"/>
</dbReference>
<name>A0A4Y8WNK1_9PORP</name>